<sequence length="1118" mass="109127">MKKKKKTLGIGLGSVVLLSKALTPSAMAACSNTAPPSNTTVTCTGSGLAAVVAQTGSTGVTINADSTASGSFVHSATPVVFSVDTTSTINSSGNFSLTGGGGSGTARGAVLLGVGNGNQITNASGGGITTTAAYNDGMAANGSGNTLINRGSITTSGPNAYGMTAAWGQTNVGQSSNTLINSGTVTTSGSNARAASILGGSGTINNSGTLSTTGAASPSAYLQGNNDQLINSGTISASGSGSDAVFSNTAGSSFVATIQNLAGGSIISQNGSGIRTLNGNTTVINAGLVQSGIGTAITMGSGNDSLILQTGSVINGTADGGAGTNTVTLQGSGTASNAFTNFQTLQMQGALWNWTGSGTFSLAHVQTGTLNLTGTLGASATALVDSGATLQANAQNLPSNVTDNGLVRFAQDNAGTYAGSISGAGAVDKTGAGVLTLAPAAASGNTYSGGTTIDQGTIAVGADNALGANTGGLTFNGGAMQLTTSFDLAGTRAITLAAGGGTIDTQSFNTTLTQAVSGTGALTKTGSGSLLMTGVSTYSGPTTVAAGTLAVGDAVHANAALTGGGATTVAGGATLGGYGSVTGAVTNNGTLAVANALPSFASGGIGAFSINGSLVNAGLVQIGGPAAAGVGNRLNVTGNYTGQNGAIGLNTVVAGDGAASDRLVLSGGTATGSTHLQVTNVGGQGAQTVADGIQVVQATNGATTDSSAFTLAAPVKAGAYSYYLAKGGVSSGTTDSWYLRNTVAPLPPATTSGVPPVTTPGAPSTPGTPGAPPVVAPGVPIAAAGTPPLPPAPPAGSAATPLYRVEVPVYAAAPGVARELGLMQIDTFHDRQGDQALLNESGKLPAAWGRVWGGHSVLSQDGTASPQFDGSVYGIQAGQDLYADRSASGQRNHYGLLVGFARATGDVNGFALGMPNLAVGHLAINAYSLGGYWTHIGPGGWYTDAVLMGSSLTVDPVSRDGIATTTHGNAVTGSLEGGLPIPLGAGLTLEPQAQLVWQHLTLSDFNDGVSSVSFNSGNTFVGRIGARLQGQFDAFTIAWRPYLRVSFLREFGSDDKVTFGGGTVMPGTVGQTAAQLGAGVVGKFSASGSVFATLGWVTNLGGAHQRTVTGDAGVRWVW</sequence>
<dbReference type="Pfam" id="PF12951">
    <property type="entry name" value="PATR"/>
    <property type="match status" value="2"/>
</dbReference>
<dbReference type="InterPro" id="IPR013425">
    <property type="entry name" value="Autotrns_rpt"/>
</dbReference>
<protein>
    <submittedName>
        <fullName evidence="5">Autotransporter outer membrane beta-barrel domain-containing protein</fullName>
    </submittedName>
</protein>
<dbReference type="SMART" id="SM00869">
    <property type="entry name" value="Autotransporter"/>
    <property type="match status" value="1"/>
</dbReference>
<dbReference type="InterPro" id="IPR043990">
    <property type="entry name" value="AC_1"/>
</dbReference>
<evidence type="ECO:0000256" key="2">
    <source>
        <dbReference type="SAM" id="MobiDB-lite"/>
    </source>
</evidence>
<dbReference type="Pfam" id="PF18883">
    <property type="entry name" value="AC_1"/>
    <property type="match status" value="1"/>
</dbReference>
<dbReference type="PROSITE" id="PS51208">
    <property type="entry name" value="AUTOTRANSPORTER"/>
    <property type="match status" value="1"/>
</dbReference>
<dbReference type="EMBL" id="WOEZ01000119">
    <property type="protein sequence ID" value="NPT57204.1"/>
    <property type="molecule type" value="Genomic_DNA"/>
</dbReference>
<dbReference type="Gene3D" id="2.40.128.130">
    <property type="entry name" value="Autotransporter beta-domain"/>
    <property type="match status" value="1"/>
</dbReference>
<evidence type="ECO:0000313" key="6">
    <source>
        <dbReference type="Proteomes" id="UP000655523"/>
    </source>
</evidence>
<dbReference type="Proteomes" id="UP000655523">
    <property type="component" value="Unassembled WGS sequence"/>
</dbReference>
<feature type="signal peptide" evidence="3">
    <location>
        <begin position="1"/>
        <end position="28"/>
    </location>
</feature>
<dbReference type="InterPro" id="IPR005546">
    <property type="entry name" value="Autotransporte_beta"/>
</dbReference>
<dbReference type="CDD" id="cd01344">
    <property type="entry name" value="PL2_Passenger_AT"/>
    <property type="match status" value="1"/>
</dbReference>
<dbReference type="InterPro" id="IPR036709">
    <property type="entry name" value="Autotransporte_beta_dom_sf"/>
</dbReference>
<evidence type="ECO:0000256" key="3">
    <source>
        <dbReference type="SAM" id="SignalP"/>
    </source>
</evidence>
<dbReference type="Pfam" id="PF03797">
    <property type="entry name" value="Autotransporter"/>
    <property type="match status" value="1"/>
</dbReference>
<accession>A0A972NRB9</accession>
<dbReference type="Gene3D" id="2.160.20.20">
    <property type="match status" value="1"/>
</dbReference>
<keyword evidence="1 3" id="KW-0732">Signal</keyword>
<proteinExistence type="predicted"/>
<feature type="region of interest" description="Disordered" evidence="2">
    <location>
        <begin position="747"/>
        <end position="770"/>
    </location>
</feature>
<dbReference type="PANTHER" id="PTHR35037">
    <property type="entry name" value="C-TERMINAL REGION OF AIDA-LIKE PROTEIN"/>
    <property type="match status" value="1"/>
</dbReference>
<evidence type="ECO:0000313" key="5">
    <source>
        <dbReference type="EMBL" id="NPT57204.1"/>
    </source>
</evidence>
<feature type="compositionally biased region" description="Low complexity" evidence="2">
    <location>
        <begin position="749"/>
        <end position="768"/>
    </location>
</feature>
<dbReference type="PANTHER" id="PTHR35037:SF3">
    <property type="entry name" value="C-TERMINAL REGION OF AIDA-LIKE PROTEIN"/>
    <property type="match status" value="1"/>
</dbReference>
<name>A0A972NRB9_9BURK</name>
<comment type="caution">
    <text evidence="5">The sequence shown here is derived from an EMBL/GenBank/DDBJ whole genome shotgun (WGS) entry which is preliminary data.</text>
</comment>
<dbReference type="AlphaFoldDB" id="A0A972NRB9"/>
<gene>
    <name evidence="5" type="ORF">GNZ13_22145</name>
</gene>
<dbReference type="InterPro" id="IPR011050">
    <property type="entry name" value="Pectin_lyase_fold/virulence"/>
</dbReference>
<dbReference type="InterPro" id="IPR051551">
    <property type="entry name" value="Autotransporter_adhesion"/>
</dbReference>
<dbReference type="InterPro" id="IPR012332">
    <property type="entry name" value="Autotransporter_pectin_lyase_C"/>
</dbReference>
<evidence type="ECO:0000256" key="1">
    <source>
        <dbReference type="ARBA" id="ARBA00022729"/>
    </source>
</evidence>
<dbReference type="InterPro" id="IPR006315">
    <property type="entry name" value="OM_autotransptr_brl_dom"/>
</dbReference>
<evidence type="ECO:0000259" key="4">
    <source>
        <dbReference type="PROSITE" id="PS51208"/>
    </source>
</evidence>
<organism evidence="5 6">
    <name type="scientific">Paraburkholderia elongata</name>
    <dbReference type="NCBI Taxonomy" id="2675747"/>
    <lineage>
        <taxon>Bacteria</taxon>
        <taxon>Pseudomonadati</taxon>
        <taxon>Pseudomonadota</taxon>
        <taxon>Betaproteobacteria</taxon>
        <taxon>Burkholderiales</taxon>
        <taxon>Burkholderiaceae</taxon>
        <taxon>Paraburkholderia</taxon>
    </lineage>
</organism>
<dbReference type="GO" id="GO:0019867">
    <property type="term" value="C:outer membrane"/>
    <property type="evidence" value="ECO:0007669"/>
    <property type="project" value="InterPro"/>
</dbReference>
<dbReference type="SUPFAM" id="SSF51126">
    <property type="entry name" value="Pectin lyase-like"/>
    <property type="match status" value="2"/>
</dbReference>
<feature type="domain" description="Autotransporter" evidence="4">
    <location>
        <begin position="840"/>
        <end position="1118"/>
    </location>
</feature>
<dbReference type="NCBIfam" id="TIGR01414">
    <property type="entry name" value="autotrans_barl"/>
    <property type="match status" value="1"/>
</dbReference>
<dbReference type="SUPFAM" id="SSF103515">
    <property type="entry name" value="Autotransporter"/>
    <property type="match status" value="1"/>
</dbReference>
<dbReference type="RefSeq" id="WP_172168089.1">
    <property type="nucleotide sequence ID" value="NZ_WOEZ01000119.1"/>
</dbReference>
<keyword evidence="6" id="KW-1185">Reference proteome</keyword>
<feature type="chain" id="PRO_5037822974" evidence="3">
    <location>
        <begin position="29"/>
        <end position="1118"/>
    </location>
</feature>
<dbReference type="NCBIfam" id="TIGR02601">
    <property type="entry name" value="autotrns_rpt"/>
    <property type="match status" value="2"/>
</dbReference>
<reference evidence="5 6" key="1">
    <citation type="submission" date="2019-11" db="EMBL/GenBank/DDBJ databases">
        <title>Metabolism of dissolved organic matter in forest soils.</title>
        <authorList>
            <person name="Cyle K.T."/>
            <person name="Wilhelm R.C."/>
            <person name="Martinez C.E."/>
        </authorList>
    </citation>
    <scope>NUCLEOTIDE SEQUENCE [LARGE SCALE GENOMIC DNA]</scope>
    <source>
        <strain evidence="5 6">5N</strain>
    </source>
</reference>